<feature type="compositionally biased region" description="Polar residues" evidence="1">
    <location>
        <begin position="30"/>
        <end position="39"/>
    </location>
</feature>
<evidence type="ECO:0000256" key="1">
    <source>
        <dbReference type="SAM" id="MobiDB-lite"/>
    </source>
</evidence>
<reference evidence="2" key="2">
    <citation type="submission" date="2025-09" db="UniProtKB">
        <authorList>
            <consortium name="Ensembl"/>
        </authorList>
    </citation>
    <scope>IDENTIFICATION</scope>
</reference>
<dbReference type="GeneTree" id="ENSGT00940000154543"/>
<feature type="compositionally biased region" description="Basic residues" evidence="1">
    <location>
        <begin position="120"/>
        <end position="134"/>
    </location>
</feature>
<feature type="compositionally biased region" description="Basic residues" evidence="1">
    <location>
        <begin position="70"/>
        <end position="87"/>
    </location>
</feature>
<dbReference type="AlphaFoldDB" id="A0A3Q3F031"/>
<dbReference type="InterPro" id="IPR029266">
    <property type="entry name" value="FAM217"/>
</dbReference>
<feature type="region of interest" description="Disordered" evidence="1">
    <location>
        <begin position="461"/>
        <end position="539"/>
    </location>
</feature>
<dbReference type="STRING" id="56723.ENSLBEP00000012968"/>
<reference evidence="2" key="1">
    <citation type="submission" date="2025-08" db="UniProtKB">
        <authorList>
            <consortium name="Ensembl"/>
        </authorList>
    </citation>
    <scope>IDENTIFICATION</scope>
</reference>
<organism evidence="2 3">
    <name type="scientific">Labrus bergylta</name>
    <name type="common">ballan wrasse</name>
    <dbReference type="NCBI Taxonomy" id="56723"/>
    <lineage>
        <taxon>Eukaryota</taxon>
        <taxon>Metazoa</taxon>
        <taxon>Chordata</taxon>
        <taxon>Craniata</taxon>
        <taxon>Vertebrata</taxon>
        <taxon>Euteleostomi</taxon>
        <taxon>Actinopterygii</taxon>
        <taxon>Neopterygii</taxon>
        <taxon>Teleostei</taxon>
        <taxon>Neoteleostei</taxon>
        <taxon>Acanthomorphata</taxon>
        <taxon>Eupercaria</taxon>
        <taxon>Labriformes</taxon>
        <taxon>Labridae</taxon>
        <taxon>Labrus</taxon>
    </lineage>
</organism>
<feature type="compositionally biased region" description="Polar residues" evidence="1">
    <location>
        <begin position="88"/>
        <end position="106"/>
    </location>
</feature>
<evidence type="ECO:0000313" key="2">
    <source>
        <dbReference type="Ensembl" id="ENSLBEP00000012968.1"/>
    </source>
</evidence>
<feature type="compositionally biased region" description="Basic and acidic residues" evidence="1">
    <location>
        <begin position="197"/>
        <end position="208"/>
    </location>
</feature>
<feature type="compositionally biased region" description="Acidic residues" evidence="1">
    <location>
        <begin position="169"/>
        <end position="178"/>
    </location>
</feature>
<evidence type="ECO:0000313" key="3">
    <source>
        <dbReference type="Proteomes" id="UP000261660"/>
    </source>
</evidence>
<accession>A0A3Q3F031</accession>
<proteinExistence type="predicted"/>
<feature type="region of interest" description="Disordered" evidence="1">
    <location>
        <begin position="163"/>
        <end position="219"/>
    </location>
</feature>
<feature type="compositionally biased region" description="Polar residues" evidence="1">
    <location>
        <begin position="54"/>
        <end position="63"/>
    </location>
</feature>
<feature type="compositionally biased region" description="Basic and acidic residues" evidence="1">
    <location>
        <begin position="480"/>
        <end position="509"/>
    </location>
</feature>
<dbReference type="PANTHER" id="PTHR22145">
    <property type="entry name" value="SI:CH211-266K22.6"/>
    <property type="match status" value="1"/>
</dbReference>
<protein>
    <submittedName>
        <fullName evidence="2">Uncharacterized LOC109994161</fullName>
    </submittedName>
</protein>
<dbReference type="Pfam" id="PF15344">
    <property type="entry name" value="FAM217"/>
    <property type="match status" value="1"/>
</dbReference>
<dbReference type="InParanoid" id="A0A3Q3F031"/>
<dbReference type="PANTHER" id="PTHR22145:SF2">
    <property type="entry name" value="SI:CH211-266K22.6"/>
    <property type="match status" value="1"/>
</dbReference>
<dbReference type="OrthoDB" id="10027339at2759"/>
<sequence length="539" mass="59786">MGTVLLERVPQQCQEKVSIRERGCKKKAVWSNNRPNVDSNRMGRRQSQRKPQLPQYSSPSQDNNNEKRLQQRRRHKPHTPSTKRKTSHQSAQATSESKSQTSSPGEKSTEPAVQPAAQRCSHREHKHSGYRGSRHTPAFPCHRPSEATPADVLNSLSLNSAVSSMSGCDDGDSDTDLSESERLPVSPSRWDPPQLELRPEVIEDEKRSSRIRRPRGRGDGGFDFPDFLPPPFNSWSLSQLAVFYNVEGRGGPRPRAVGPLERYLERLLQLEWCQIQTVQEESGKSAVSEVISGCHRSPAAAATSRLSSPKCILQSQRAFPLTLLSSLASHSALLSGCACTLCRIRYAASCGTSCCLPTHSHTRQSRLSPTLEQRGPTSLPKRSYSESRVQSSERSSGSRAQRFSSPTGTNSHLRRMQASGNLRTSAQGANMKPHSTPRDCSVWGPFGALWDVWDYRTAGFRRRSGSEQRRSGAERTQGAAEKRRSGSECRRGGSECRKTSGVKDQEIKPDAVTAIMDNLPGKMSPMTRSNRPKQVEFVT</sequence>
<keyword evidence="3" id="KW-1185">Reference proteome</keyword>
<feature type="compositionally biased region" description="Basic and acidic residues" evidence="1">
    <location>
        <begin position="464"/>
        <end position="473"/>
    </location>
</feature>
<feature type="region of interest" description="Disordered" evidence="1">
    <location>
        <begin position="359"/>
        <end position="413"/>
    </location>
</feature>
<dbReference type="Ensembl" id="ENSLBET00000013652.1">
    <property type="protein sequence ID" value="ENSLBEP00000012968.1"/>
    <property type="gene ID" value="ENSLBEG00000009980.1"/>
</dbReference>
<feature type="region of interest" description="Disordered" evidence="1">
    <location>
        <begin position="1"/>
        <end position="146"/>
    </location>
</feature>
<dbReference type="Proteomes" id="UP000261660">
    <property type="component" value="Unplaced"/>
</dbReference>
<name>A0A3Q3F031_9LABR</name>
<feature type="compositionally biased region" description="Low complexity" evidence="1">
    <location>
        <begin position="386"/>
        <end position="402"/>
    </location>
</feature>